<dbReference type="Pfam" id="PF00385">
    <property type="entry name" value="Chromo"/>
    <property type="match status" value="1"/>
</dbReference>
<organism evidence="6 7">
    <name type="scientific">Aspergillus leporis</name>
    <dbReference type="NCBI Taxonomy" id="41062"/>
    <lineage>
        <taxon>Eukaryota</taxon>
        <taxon>Fungi</taxon>
        <taxon>Dikarya</taxon>
        <taxon>Ascomycota</taxon>
        <taxon>Pezizomycotina</taxon>
        <taxon>Eurotiomycetes</taxon>
        <taxon>Eurotiomycetidae</taxon>
        <taxon>Eurotiales</taxon>
        <taxon>Aspergillaceae</taxon>
        <taxon>Aspergillus</taxon>
        <taxon>Aspergillus subgen. Circumdati</taxon>
    </lineage>
</organism>
<evidence type="ECO:0000256" key="3">
    <source>
        <dbReference type="ARBA" id="ARBA00023242"/>
    </source>
</evidence>
<comment type="subunit">
    <text evidence="2">Component of the NuA4 histone acetyltransferase complex.</text>
</comment>
<gene>
    <name evidence="6" type="ORF">BDV29DRAFT_163822</name>
</gene>
<comment type="subcellular location">
    <subcellularLocation>
        <location evidence="1">Nucleus</location>
    </subcellularLocation>
</comment>
<dbReference type="OrthoDB" id="1918685at2759"/>
<name>A0A5N5WG91_9EURO</name>
<accession>A0A5N5WG91</accession>
<dbReference type="AlphaFoldDB" id="A0A5N5WG91"/>
<dbReference type="PROSITE" id="PS00598">
    <property type="entry name" value="CHROMO_1"/>
    <property type="match status" value="1"/>
</dbReference>
<feature type="compositionally biased region" description="Polar residues" evidence="4">
    <location>
        <begin position="67"/>
        <end position="86"/>
    </location>
</feature>
<evidence type="ECO:0000313" key="6">
    <source>
        <dbReference type="EMBL" id="KAB8067059.1"/>
    </source>
</evidence>
<evidence type="ECO:0000256" key="1">
    <source>
        <dbReference type="ARBA" id="ARBA00004123"/>
    </source>
</evidence>
<keyword evidence="3" id="KW-0539">Nucleus</keyword>
<protein>
    <recommendedName>
        <fullName evidence="5">Chromo domain-containing protein</fullName>
    </recommendedName>
</protein>
<dbReference type="SUPFAM" id="SSF54160">
    <property type="entry name" value="Chromo domain-like"/>
    <property type="match status" value="1"/>
</dbReference>
<dbReference type="CDD" id="cd00024">
    <property type="entry name" value="CD_CSD"/>
    <property type="match status" value="1"/>
</dbReference>
<sequence>ILQERIYNGKHTYLVKWKGWPVADATWEPEDALHNTPKVLETFLLAAKKREQGYPNSKRARIKRSKIIQQDTTATQKSNHSANHLS</sequence>
<dbReference type="InterPro" id="IPR000953">
    <property type="entry name" value="Chromo/chromo_shadow_dom"/>
</dbReference>
<feature type="non-terminal residue" evidence="6">
    <location>
        <position position="1"/>
    </location>
</feature>
<dbReference type="PANTHER" id="PTHR22812">
    <property type="entry name" value="CHROMOBOX PROTEIN"/>
    <property type="match status" value="1"/>
</dbReference>
<dbReference type="EMBL" id="ML732617">
    <property type="protein sequence ID" value="KAB8067059.1"/>
    <property type="molecule type" value="Genomic_DNA"/>
</dbReference>
<dbReference type="InterPro" id="IPR023780">
    <property type="entry name" value="Chromo_domain"/>
</dbReference>
<dbReference type="GO" id="GO:0005634">
    <property type="term" value="C:nucleus"/>
    <property type="evidence" value="ECO:0007669"/>
    <property type="project" value="UniProtKB-SubCell"/>
</dbReference>
<feature type="region of interest" description="Disordered" evidence="4">
    <location>
        <begin position="52"/>
        <end position="86"/>
    </location>
</feature>
<reference evidence="6 7" key="1">
    <citation type="submission" date="2019-04" db="EMBL/GenBank/DDBJ databases">
        <title>Friends and foes A comparative genomics study of 23 Aspergillus species from section Flavi.</title>
        <authorList>
            <consortium name="DOE Joint Genome Institute"/>
            <person name="Kjaerbolling I."/>
            <person name="Vesth T."/>
            <person name="Frisvad J.C."/>
            <person name="Nybo J.L."/>
            <person name="Theobald S."/>
            <person name="Kildgaard S."/>
            <person name="Isbrandt T."/>
            <person name="Kuo A."/>
            <person name="Sato A."/>
            <person name="Lyhne E.K."/>
            <person name="Kogle M.E."/>
            <person name="Wiebenga A."/>
            <person name="Kun R.S."/>
            <person name="Lubbers R.J."/>
            <person name="Makela M.R."/>
            <person name="Barry K."/>
            <person name="Chovatia M."/>
            <person name="Clum A."/>
            <person name="Daum C."/>
            <person name="Haridas S."/>
            <person name="He G."/>
            <person name="LaButti K."/>
            <person name="Lipzen A."/>
            <person name="Mondo S."/>
            <person name="Riley R."/>
            <person name="Salamov A."/>
            <person name="Simmons B.A."/>
            <person name="Magnuson J.K."/>
            <person name="Henrissat B."/>
            <person name="Mortensen U.H."/>
            <person name="Larsen T.O."/>
            <person name="Devries R.P."/>
            <person name="Grigoriev I.V."/>
            <person name="Machida M."/>
            <person name="Baker S.E."/>
            <person name="Andersen M.R."/>
        </authorList>
    </citation>
    <scope>NUCLEOTIDE SEQUENCE [LARGE SCALE GENOMIC DNA]</scope>
    <source>
        <strain evidence="6 7">CBS 151.66</strain>
    </source>
</reference>
<dbReference type="PROSITE" id="PS50013">
    <property type="entry name" value="CHROMO_2"/>
    <property type="match status" value="1"/>
</dbReference>
<dbReference type="InterPro" id="IPR051219">
    <property type="entry name" value="Heterochromatin_chromo-domain"/>
</dbReference>
<proteinExistence type="predicted"/>
<dbReference type="Proteomes" id="UP000326565">
    <property type="component" value="Unassembled WGS sequence"/>
</dbReference>
<keyword evidence="7" id="KW-1185">Reference proteome</keyword>
<evidence type="ECO:0000259" key="5">
    <source>
        <dbReference type="PROSITE" id="PS50013"/>
    </source>
</evidence>
<evidence type="ECO:0000256" key="4">
    <source>
        <dbReference type="SAM" id="MobiDB-lite"/>
    </source>
</evidence>
<dbReference type="GO" id="GO:0006338">
    <property type="term" value="P:chromatin remodeling"/>
    <property type="evidence" value="ECO:0007669"/>
    <property type="project" value="UniProtKB-ARBA"/>
</dbReference>
<dbReference type="Gene3D" id="2.40.50.40">
    <property type="match status" value="1"/>
</dbReference>
<evidence type="ECO:0000256" key="2">
    <source>
        <dbReference type="ARBA" id="ARBA00011353"/>
    </source>
</evidence>
<dbReference type="InterPro" id="IPR023779">
    <property type="entry name" value="Chromodomain_CS"/>
</dbReference>
<evidence type="ECO:0000313" key="7">
    <source>
        <dbReference type="Proteomes" id="UP000326565"/>
    </source>
</evidence>
<feature type="domain" description="Chromo" evidence="5">
    <location>
        <begin position="1"/>
        <end position="43"/>
    </location>
</feature>
<dbReference type="InterPro" id="IPR016197">
    <property type="entry name" value="Chromo-like_dom_sf"/>
</dbReference>